<evidence type="ECO:0000313" key="6">
    <source>
        <dbReference type="Proteomes" id="UP001174694"/>
    </source>
</evidence>
<protein>
    <submittedName>
        <fullName evidence="5">C6 transcription factor</fullName>
    </submittedName>
</protein>
<dbReference type="InterPro" id="IPR007219">
    <property type="entry name" value="XnlR_reg_dom"/>
</dbReference>
<keyword evidence="2" id="KW-0804">Transcription</keyword>
<dbReference type="CDD" id="cd12148">
    <property type="entry name" value="fungal_TF_MHR"/>
    <property type="match status" value="1"/>
</dbReference>
<dbReference type="GO" id="GO:0008270">
    <property type="term" value="F:zinc ion binding"/>
    <property type="evidence" value="ECO:0007669"/>
    <property type="project" value="InterPro"/>
</dbReference>
<feature type="domain" description="Xylanolytic transcriptional activator regulatory" evidence="4">
    <location>
        <begin position="189"/>
        <end position="264"/>
    </location>
</feature>
<dbReference type="GO" id="GO:0000435">
    <property type="term" value="P:positive regulation of transcription from RNA polymerase II promoter by galactose"/>
    <property type="evidence" value="ECO:0007669"/>
    <property type="project" value="TreeGrafter"/>
</dbReference>
<name>A0AA38RHB7_9PEZI</name>
<dbReference type="EMBL" id="JANBVO010000009">
    <property type="protein sequence ID" value="KAJ9149786.1"/>
    <property type="molecule type" value="Genomic_DNA"/>
</dbReference>
<evidence type="ECO:0000256" key="1">
    <source>
        <dbReference type="ARBA" id="ARBA00023015"/>
    </source>
</evidence>
<dbReference type="Proteomes" id="UP001174694">
    <property type="component" value="Unassembled WGS sequence"/>
</dbReference>
<dbReference type="SMART" id="SM00906">
    <property type="entry name" value="Fungal_trans"/>
    <property type="match status" value="1"/>
</dbReference>
<keyword evidence="6" id="KW-1185">Reference proteome</keyword>
<evidence type="ECO:0000313" key="5">
    <source>
        <dbReference type="EMBL" id="KAJ9149786.1"/>
    </source>
</evidence>
<dbReference type="GO" id="GO:0000981">
    <property type="term" value="F:DNA-binding transcription factor activity, RNA polymerase II-specific"/>
    <property type="evidence" value="ECO:0007669"/>
    <property type="project" value="TreeGrafter"/>
</dbReference>
<dbReference type="GO" id="GO:0005634">
    <property type="term" value="C:nucleus"/>
    <property type="evidence" value="ECO:0007669"/>
    <property type="project" value="TreeGrafter"/>
</dbReference>
<dbReference type="AlphaFoldDB" id="A0AA38RHB7"/>
<evidence type="ECO:0000259" key="4">
    <source>
        <dbReference type="SMART" id="SM00906"/>
    </source>
</evidence>
<evidence type="ECO:0000256" key="2">
    <source>
        <dbReference type="ARBA" id="ARBA00023163"/>
    </source>
</evidence>
<gene>
    <name evidence="5" type="ORF">NKR23_g4079</name>
</gene>
<proteinExistence type="predicted"/>
<keyword evidence="3" id="KW-0539">Nucleus</keyword>
<dbReference type="InterPro" id="IPR051127">
    <property type="entry name" value="Fungal_SecMet_Regulators"/>
</dbReference>
<accession>A0AA38RHB7</accession>
<organism evidence="5 6">
    <name type="scientific">Pleurostoma richardsiae</name>
    <dbReference type="NCBI Taxonomy" id="41990"/>
    <lineage>
        <taxon>Eukaryota</taxon>
        <taxon>Fungi</taxon>
        <taxon>Dikarya</taxon>
        <taxon>Ascomycota</taxon>
        <taxon>Pezizomycotina</taxon>
        <taxon>Sordariomycetes</taxon>
        <taxon>Sordariomycetidae</taxon>
        <taxon>Calosphaeriales</taxon>
        <taxon>Pleurostomataceae</taxon>
        <taxon>Pleurostoma</taxon>
    </lineage>
</organism>
<dbReference type="GO" id="GO:0000978">
    <property type="term" value="F:RNA polymerase II cis-regulatory region sequence-specific DNA binding"/>
    <property type="evidence" value="ECO:0007669"/>
    <property type="project" value="TreeGrafter"/>
</dbReference>
<sequence>MMGAVGGDGGRSVHGVFGSSSAADFMRQIRVAVDRRISAPQTKAPVPIVFGRMAHKESAASSSVLDRLLPPRKMADSLMEIYWNVVFPLYPLVDRSQLAAEYARMWTGVGDHLYDEDNLMCIFNTIFALSCQLADFIAPEDRASCADSFFTRAKGLLKFDLWHAAWAEQIQCLLIMAQYLQSTDSADQCWIVTGLAIRHAQSLGLHQADTISRVQNAQEQRLAKRIWHGCVLMDRITSLTFGRPAMISKALCGSVPLPETTDDEHVRTDRAVGAPRPADIPSMMGFFVKSAELYEILDDILSSLYSQPATEKHPGDIHDYYEFCCTRPSQGRSLTVFELDHALSLWSLSLPDHLRGESVAVSTDRLFERQSMVLRARYLHIRMVLFRPILSRYCTSRDLAASDPLMSLVGSLPNRFALQCSLLCVRIAQELIQMIHVNIPDDGSVGLLPAWWYNILYVYSAATVLIAARLRSEILQEVTQTSTEQSWKWALEILRKYQSYSSSAKRCVVALELLYERVISSTAAEPPADQTDSPACNEMRGTSPYEGIDIGMLDGLDLMDWQDMSWLNSVPSNLY</sequence>
<dbReference type="Pfam" id="PF04082">
    <property type="entry name" value="Fungal_trans"/>
    <property type="match status" value="1"/>
</dbReference>
<keyword evidence="1" id="KW-0805">Transcription regulation</keyword>
<dbReference type="PANTHER" id="PTHR47424:SF4">
    <property type="entry name" value="ZN(II)2CYS6 TRANSCRIPTION FACTOR (EUROFUNG)"/>
    <property type="match status" value="1"/>
</dbReference>
<comment type="caution">
    <text evidence="5">The sequence shown here is derived from an EMBL/GenBank/DDBJ whole genome shotgun (WGS) entry which is preliminary data.</text>
</comment>
<dbReference type="PANTHER" id="PTHR47424">
    <property type="entry name" value="REGULATORY PROTEIN GAL4"/>
    <property type="match status" value="1"/>
</dbReference>
<reference evidence="5" key="1">
    <citation type="submission" date="2022-07" db="EMBL/GenBank/DDBJ databases">
        <title>Fungi with potential for degradation of polypropylene.</title>
        <authorList>
            <person name="Gostincar C."/>
        </authorList>
    </citation>
    <scope>NUCLEOTIDE SEQUENCE</scope>
    <source>
        <strain evidence="5">EXF-13308</strain>
    </source>
</reference>
<evidence type="ECO:0000256" key="3">
    <source>
        <dbReference type="ARBA" id="ARBA00023242"/>
    </source>
</evidence>
<dbReference type="GO" id="GO:0006351">
    <property type="term" value="P:DNA-templated transcription"/>
    <property type="evidence" value="ECO:0007669"/>
    <property type="project" value="InterPro"/>
</dbReference>